<sequence length="278" mass="30630">MTVFRSGIPSGTGLGLRRSLLSELLESESVVADFLELAPENWIGVGGRLGRRFRALTERYPLVCHGLSLNLAGSAPLSQRLLTDVRRFLDEHNVAAYSEHLSACGDHAQLYDLLPVPFTDENVRRIAGRIHQVEDALQRPLIIENVSAYLTLPGQMSEAEFVCAVLEEADCQLLLDVNNAYVNSVNLGGDPFEFIQAMPSERVAYLHMAGHFDAEPGLKIDSHGAAVADPVWQLLEQTYGLHGVRPTLLERDFNIPALSELLPELQRIRALQTGRVAA</sequence>
<keyword evidence="2" id="KW-1185">Reference proteome</keyword>
<dbReference type="InterPro" id="IPR036237">
    <property type="entry name" value="Xyl_isomerase-like_sf"/>
</dbReference>
<dbReference type="Pfam" id="PF05114">
    <property type="entry name" value="MbnB_TglH_ChrH"/>
    <property type="match status" value="1"/>
</dbReference>
<dbReference type="Gene3D" id="3.20.20.150">
    <property type="entry name" value="Divalent-metal-dependent TIM barrel enzymes"/>
    <property type="match status" value="1"/>
</dbReference>
<proteinExistence type="predicted"/>
<protein>
    <submittedName>
        <fullName evidence="1">Uncharacterized protein</fullName>
    </submittedName>
</protein>
<evidence type="ECO:0000313" key="2">
    <source>
        <dbReference type="Proteomes" id="UP000243451"/>
    </source>
</evidence>
<dbReference type="AlphaFoldDB" id="A0A2P4ERM5"/>
<dbReference type="InterPro" id="IPR007801">
    <property type="entry name" value="MbnB/TglH/ChrH"/>
</dbReference>
<dbReference type="PANTHER" id="PTHR42194:SF1">
    <property type="entry name" value="UPF0276 PROTEIN HI_1600"/>
    <property type="match status" value="1"/>
</dbReference>
<dbReference type="RefSeq" id="WP_104739541.1">
    <property type="nucleotide sequence ID" value="NZ_BMHR01000003.1"/>
</dbReference>
<gene>
    <name evidence="1" type="ORF">C1949_16435</name>
</gene>
<dbReference type="OrthoDB" id="9763101at2"/>
<dbReference type="EMBL" id="PPSK01000020">
    <property type="protein sequence ID" value="POB01421.1"/>
    <property type="molecule type" value="Genomic_DNA"/>
</dbReference>
<comment type="caution">
    <text evidence="1">The sequence shown here is derived from an EMBL/GenBank/DDBJ whole genome shotgun (WGS) entry which is preliminary data.</text>
</comment>
<dbReference type="Proteomes" id="UP000243451">
    <property type="component" value="Unassembled WGS sequence"/>
</dbReference>
<reference evidence="1 2" key="1">
    <citation type="submission" date="2018-01" db="EMBL/GenBank/DDBJ databases">
        <title>Draft genome of the type strain Pseudomonas oceani DSM 100277 isolated from the deep water in Okinawa trough, northwestern Pacific Ocean.</title>
        <authorList>
            <person name="Gomila M."/>
            <person name="Mulet M."/>
            <person name="Garcia-Valdes E."/>
            <person name="Lalucat J."/>
        </authorList>
    </citation>
    <scope>NUCLEOTIDE SEQUENCE [LARGE SCALE GENOMIC DNA]</scope>
    <source>
        <strain evidence="1 2">DSM 100277</strain>
    </source>
</reference>
<dbReference type="PANTHER" id="PTHR42194">
    <property type="entry name" value="UPF0276 PROTEIN HI_1600"/>
    <property type="match status" value="1"/>
</dbReference>
<evidence type="ECO:0000313" key="1">
    <source>
        <dbReference type="EMBL" id="POB01421.1"/>
    </source>
</evidence>
<dbReference type="NCBIfam" id="NF003818">
    <property type="entry name" value="PRK05409.1"/>
    <property type="match status" value="1"/>
</dbReference>
<dbReference type="SUPFAM" id="SSF51658">
    <property type="entry name" value="Xylose isomerase-like"/>
    <property type="match status" value="1"/>
</dbReference>
<name>A0A2P4ERM5_9GAMM</name>
<accession>A0A2P4ERM5</accession>
<organism evidence="1 2">
    <name type="scientific">Halopseudomonas oceani</name>
    <dbReference type="NCBI Taxonomy" id="1708783"/>
    <lineage>
        <taxon>Bacteria</taxon>
        <taxon>Pseudomonadati</taxon>
        <taxon>Pseudomonadota</taxon>
        <taxon>Gammaproteobacteria</taxon>
        <taxon>Pseudomonadales</taxon>
        <taxon>Pseudomonadaceae</taxon>
        <taxon>Halopseudomonas</taxon>
    </lineage>
</organism>